<comment type="caution">
    <text evidence="1">The sequence shown here is derived from an EMBL/GenBank/DDBJ whole genome shotgun (WGS) entry which is preliminary data.</text>
</comment>
<sequence>MEPNESSSYNENREYFQILERQRQDVLRESDGNVTMVHARWRLLFGLLRRHKKMVKVLQEPTRPFPKEKKNNVGLGNQVQLSVSGNVVRRMRSTEVHGRIPARRNGKGKFLHLYLSKNYD</sequence>
<name>A0AAW2J1K8_SESRA</name>
<reference evidence="1" key="1">
    <citation type="submission" date="2020-06" db="EMBL/GenBank/DDBJ databases">
        <authorList>
            <person name="Li T."/>
            <person name="Hu X."/>
            <person name="Zhang T."/>
            <person name="Song X."/>
            <person name="Zhang H."/>
            <person name="Dai N."/>
            <person name="Sheng W."/>
            <person name="Hou X."/>
            <person name="Wei L."/>
        </authorList>
    </citation>
    <scope>NUCLEOTIDE SEQUENCE</scope>
    <source>
        <strain evidence="1">G02</strain>
        <tissue evidence="1">Leaf</tissue>
    </source>
</reference>
<gene>
    <name evidence="1" type="ORF">Sradi_7103500</name>
</gene>
<organism evidence="1">
    <name type="scientific">Sesamum radiatum</name>
    <name type="common">Black benniseed</name>
    <dbReference type="NCBI Taxonomy" id="300843"/>
    <lineage>
        <taxon>Eukaryota</taxon>
        <taxon>Viridiplantae</taxon>
        <taxon>Streptophyta</taxon>
        <taxon>Embryophyta</taxon>
        <taxon>Tracheophyta</taxon>
        <taxon>Spermatophyta</taxon>
        <taxon>Magnoliopsida</taxon>
        <taxon>eudicotyledons</taxon>
        <taxon>Gunneridae</taxon>
        <taxon>Pentapetalae</taxon>
        <taxon>asterids</taxon>
        <taxon>lamiids</taxon>
        <taxon>Lamiales</taxon>
        <taxon>Pedaliaceae</taxon>
        <taxon>Sesamum</taxon>
    </lineage>
</organism>
<dbReference type="EMBL" id="JACGWJ010000795">
    <property type="protein sequence ID" value="KAL0288169.1"/>
    <property type="molecule type" value="Genomic_DNA"/>
</dbReference>
<proteinExistence type="predicted"/>
<protein>
    <submittedName>
        <fullName evidence="1">Uncharacterized protein</fullName>
    </submittedName>
</protein>
<reference evidence="1" key="2">
    <citation type="journal article" date="2024" name="Plant">
        <title>Genomic evolution and insights into agronomic trait innovations of Sesamum species.</title>
        <authorList>
            <person name="Miao H."/>
            <person name="Wang L."/>
            <person name="Qu L."/>
            <person name="Liu H."/>
            <person name="Sun Y."/>
            <person name="Le M."/>
            <person name="Wang Q."/>
            <person name="Wei S."/>
            <person name="Zheng Y."/>
            <person name="Lin W."/>
            <person name="Duan Y."/>
            <person name="Cao H."/>
            <person name="Xiong S."/>
            <person name="Wang X."/>
            <person name="Wei L."/>
            <person name="Li C."/>
            <person name="Ma Q."/>
            <person name="Ju M."/>
            <person name="Zhao R."/>
            <person name="Li G."/>
            <person name="Mu C."/>
            <person name="Tian Q."/>
            <person name="Mei H."/>
            <person name="Zhang T."/>
            <person name="Gao T."/>
            <person name="Zhang H."/>
        </authorList>
    </citation>
    <scope>NUCLEOTIDE SEQUENCE</scope>
    <source>
        <strain evidence="1">G02</strain>
    </source>
</reference>
<evidence type="ECO:0000313" key="1">
    <source>
        <dbReference type="EMBL" id="KAL0288169.1"/>
    </source>
</evidence>
<dbReference type="AlphaFoldDB" id="A0AAW2J1K8"/>
<accession>A0AAW2J1K8</accession>